<sequence length="97" mass="10834">MKKKRKEKDIALVLSDDVETCLLSREPTVLCSMGIASHPGDDNDVNPDETKSKVDHGEPKKLEKASFPRQWTEIKDALACDPVDLQIMKAELLNEGE</sequence>
<gene>
    <name evidence="2" type="ORF">EJB05_25717</name>
</gene>
<protein>
    <submittedName>
        <fullName evidence="2">Uncharacterized protein</fullName>
    </submittedName>
</protein>
<feature type="compositionally biased region" description="Basic and acidic residues" evidence="1">
    <location>
        <begin position="48"/>
        <end position="65"/>
    </location>
</feature>
<reference evidence="2 3" key="1">
    <citation type="journal article" date="2019" name="Sci. Rep.">
        <title>A high-quality genome of Eragrostis curvula grass provides insights into Poaceae evolution and supports new strategies to enhance forage quality.</title>
        <authorList>
            <person name="Carballo J."/>
            <person name="Santos B.A.C.M."/>
            <person name="Zappacosta D."/>
            <person name="Garbus I."/>
            <person name="Selva J.P."/>
            <person name="Gallo C.A."/>
            <person name="Diaz A."/>
            <person name="Albertini E."/>
            <person name="Caccamo M."/>
            <person name="Echenique V."/>
        </authorList>
    </citation>
    <scope>NUCLEOTIDE SEQUENCE [LARGE SCALE GENOMIC DNA]</scope>
    <source>
        <strain evidence="3">cv. Victoria</strain>
        <tissue evidence="2">Leaf</tissue>
    </source>
</reference>
<dbReference type="EMBL" id="RWGY01000013">
    <property type="protein sequence ID" value="TVU23358.1"/>
    <property type="molecule type" value="Genomic_DNA"/>
</dbReference>
<evidence type="ECO:0000313" key="2">
    <source>
        <dbReference type="EMBL" id="TVU23358.1"/>
    </source>
</evidence>
<dbReference type="AlphaFoldDB" id="A0A5J9UJA9"/>
<comment type="caution">
    <text evidence="2">The sequence shown here is derived from an EMBL/GenBank/DDBJ whole genome shotgun (WGS) entry which is preliminary data.</text>
</comment>
<keyword evidence="3" id="KW-1185">Reference proteome</keyword>
<accession>A0A5J9UJA9</accession>
<organism evidence="2 3">
    <name type="scientific">Eragrostis curvula</name>
    <name type="common">weeping love grass</name>
    <dbReference type="NCBI Taxonomy" id="38414"/>
    <lineage>
        <taxon>Eukaryota</taxon>
        <taxon>Viridiplantae</taxon>
        <taxon>Streptophyta</taxon>
        <taxon>Embryophyta</taxon>
        <taxon>Tracheophyta</taxon>
        <taxon>Spermatophyta</taxon>
        <taxon>Magnoliopsida</taxon>
        <taxon>Liliopsida</taxon>
        <taxon>Poales</taxon>
        <taxon>Poaceae</taxon>
        <taxon>PACMAD clade</taxon>
        <taxon>Chloridoideae</taxon>
        <taxon>Eragrostideae</taxon>
        <taxon>Eragrostidinae</taxon>
        <taxon>Eragrostis</taxon>
    </lineage>
</organism>
<evidence type="ECO:0000256" key="1">
    <source>
        <dbReference type="SAM" id="MobiDB-lite"/>
    </source>
</evidence>
<proteinExistence type="predicted"/>
<name>A0A5J9UJA9_9POAL</name>
<evidence type="ECO:0000313" key="3">
    <source>
        <dbReference type="Proteomes" id="UP000324897"/>
    </source>
</evidence>
<feature type="non-terminal residue" evidence="2">
    <location>
        <position position="1"/>
    </location>
</feature>
<dbReference type="Gramene" id="TVU23358">
    <property type="protein sequence ID" value="TVU23358"/>
    <property type="gene ID" value="EJB05_25717"/>
</dbReference>
<feature type="region of interest" description="Disordered" evidence="1">
    <location>
        <begin position="34"/>
        <end position="65"/>
    </location>
</feature>
<dbReference type="Proteomes" id="UP000324897">
    <property type="component" value="Chromosome 2"/>
</dbReference>